<evidence type="ECO:0000256" key="5">
    <source>
        <dbReference type="ARBA" id="ARBA00023136"/>
    </source>
</evidence>
<sequence length="229" mass="25176">MLTVVIPTLNAAGTLVPVLSSLVPGVISGLVKQLVVVDGGSHDETLDIADAAGGDIVRAKGGRGGQLAAGADAARGEWLLFLHADTLLEPGWEHEVRRFIEETQVSGDAERAAVFRFRLDDRGAWPRLLERIVGLRYWLMALPYGDQGLLISRAFYERLGGYSALPLMEDVDLVRRIGRRHLTRLAHTATTSADRYRREGYPRRMARNALCLTLYAAGVSLARIKRLYG</sequence>
<organism evidence="7 8">
    <name type="scientific">Kaustia mangrovi</name>
    <dbReference type="NCBI Taxonomy" id="2593653"/>
    <lineage>
        <taxon>Bacteria</taxon>
        <taxon>Pseudomonadati</taxon>
        <taxon>Pseudomonadota</taxon>
        <taxon>Alphaproteobacteria</taxon>
        <taxon>Hyphomicrobiales</taxon>
        <taxon>Parvibaculaceae</taxon>
        <taxon>Kaustia</taxon>
    </lineage>
</organism>
<evidence type="ECO:0000259" key="6">
    <source>
        <dbReference type="Pfam" id="PF00535"/>
    </source>
</evidence>
<reference evidence="7 8" key="1">
    <citation type="submission" date="2020-06" db="EMBL/GenBank/DDBJ databases">
        <title>Genome sequence of 2 isolates from Red Sea Mangroves.</title>
        <authorList>
            <person name="Sefrji F."/>
            <person name="Michoud G."/>
            <person name="Merlino G."/>
            <person name="Daffonchio D."/>
        </authorList>
    </citation>
    <scope>NUCLEOTIDE SEQUENCE [LARGE SCALE GENOMIC DNA]</scope>
    <source>
        <strain evidence="7 8">R1DC25</strain>
    </source>
</reference>
<dbReference type="PANTHER" id="PTHR43646:SF2">
    <property type="entry name" value="GLYCOSYLTRANSFERASE 2-LIKE DOMAIN-CONTAINING PROTEIN"/>
    <property type="match status" value="1"/>
</dbReference>
<accession>A0A7S8HEA8</accession>
<dbReference type="Proteomes" id="UP000593594">
    <property type="component" value="Chromosome"/>
</dbReference>
<keyword evidence="5" id="KW-0472">Membrane</keyword>
<name>A0A7S8HEA8_9HYPH</name>
<dbReference type="AlphaFoldDB" id="A0A7S8HEA8"/>
<keyword evidence="4 7" id="KW-0808">Transferase</keyword>
<gene>
    <name evidence="7" type="ORF">HW532_04965</name>
</gene>
<dbReference type="SUPFAM" id="SSF53448">
    <property type="entry name" value="Nucleotide-diphospho-sugar transferases"/>
    <property type="match status" value="1"/>
</dbReference>
<keyword evidence="8" id="KW-1185">Reference proteome</keyword>
<dbReference type="KEGG" id="kmn:HW532_04965"/>
<dbReference type="GO" id="GO:0005886">
    <property type="term" value="C:plasma membrane"/>
    <property type="evidence" value="ECO:0007669"/>
    <property type="project" value="UniProtKB-SubCell"/>
</dbReference>
<dbReference type="Gene3D" id="3.90.550.10">
    <property type="entry name" value="Spore Coat Polysaccharide Biosynthesis Protein SpsA, Chain A"/>
    <property type="match status" value="1"/>
</dbReference>
<feature type="domain" description="Glycosyltransferase 2-like" evidence="6">
    <location>
        <begin position="3"/>
        <end position="105"/>
    </location>
</feature>
<dbReference type="Pfam" id="PF00535">
    <property type="entry name" value="Glycos_transf_2"/>
    <property type="match status" value="1"/>
</dbReference>
<dbReference type="CDD" id="cd02522">
    <property type="entry name" value="GT_2_like_a"/>
    <property type="match status" value="1"/>
</dbReference>
<evidence type="ECO:0000313" key="7">
    <source>
        <dbReference type="EMBL" id="QPC45193.1"/>
    </source>
</evidence>
<keyword evidence="2" id="KW-1003">Cell membrane</keyword>
<dbReference type="GO" id="GO:0016757">
    <property type="term" value="F:glycosyltransferase activity"/>
    <property type="evidence" value="ECO:0007669"/>
    <property type="project" value="UniProtKB-KW"/>
</dbReference>
<dbReference type="InterPro" id="IPR029044">
    <property type="entry name" value="Nucleotide-diphossugar_trans"/>
</dbReference>
<comment type="subcellular location">
    <subcellularLocation>
        <location evidence="1">Cell membrane</location>
    </subcellularLocation>
</comment>
<dbReference type="NCBIfam" id="TIGR04283">
    <property type="entry name" value="glyco_like_mftF"/>
    <property type="match status" value="1"/>
</dbReference>
<dbReference type="PANTHER" id="PTHR43646">
    <property type="entry name" value="GLYCOSYLTRANSFERASE"/>
    <property type="match status" value="1"/>
</dbReference>
<dbReference type="InterPro" id="IPR001173">
    <property type="entry name" value="Glyco_trans_2-like"/>
</dbReference>
<evidence type="ECO:0000256" key="4">
    <source>
        <dbReference type="ARBA" id="ARBA00022679"/>
    </source>
</evidence>
<keyword evidence="3" id="KW-0328">Glycosyltransferase</keyword>
<evidence type="ECO:0000313" key="8">
    <source>
        <dbReference type="Proteomes" id="UP000593594"/>
    </source>
</evidence>
<evidence type="ECO:0000256" key="2">
    <source>
        <dbReference type="ARBA" id="ARBA00022475"/>
    </source>
</evidence>
<evidence type="ECO:0000256" key="3">
    <source>
        <dbReference type="ARBA" id="ARBA00022676"/>
    </source>
</evidence>
<dbReference type="EMBL" id="CP058214">
    <property type="protein sequence ID" value="QPC45193.1"/>
    <property type="molecule type" value="Genomic_DNA"/>
</dbReference>
<evidence type="ECO:0000256" key="1">
    <source>
        <dbReference type="ARBA" id="ARBA00004236"/>
    </source>
</evidence>
<dbReference type="InterPro" id="IPR026461">
    <property type="entry name" value="Trfase_2_rSAM/seldom_assoc"/>
</dbReference>
<protein>
    <submittedName>
        <fullName evidence="7">TIGR04283 family arsenosugar biosynthesis glycosyltransferase</fullName>
    </submittedName>
</protein>
<proteinExistence type="predicted"/>